<dbReference type="PANTHER" id="PTHR21091:SF169">
    <property type="entry name" value="UROPORPHYRINOGEN DECARBOXYLASE"/>
    <property type="match status" value="1"/>
</dbReference>
<evidence type="ECO:0000256" key="2">
    <source>
        <dbReference type="ARBA" id="ARBA00004804"/>
    </source>
</evidence>
<sequence length="370" mass="42148">MSPPEKKARTEKYKALYDKDFPPLKNKLIFQVIKGEKIHKVPVWIMRQAGRYLPEYRKGRANNEFFKVCQTPELACEVTLQPIDRYGDLLDASIIFSDIMVVPQAMGLVCEMVPGKGPTFPEPIRKPEDLKRLTDKVNVDDSLGYVFDAITLTRQKLDGRVPLFGFSGGPWTLMAYMIEGSGSKTYSKAKAWLYNHPKDSKVLLQKITDVIIPYLVGQLIQLFESNSGELSPQCFTEFVMPYIIQIVDKVKEKTEALGYNIPVSIFARGSHYAIEELSKTKFDIIQVDWTMDPKKTRETAKAKVLQGNADPSLLYGSKETIYQNVEKMIEGFGVKKYIANLGHGMYPDHDPEHLKYYLEAIRDVSSKKLK</sequence>
<dbReference type="PANTHER" id="PTHR21091">
    <property type="entry name" value="METHYLTETRAHYDROFOLATE:HOMOCYSTEINE METHYLTRANSFERASE RELATED"/>
    <property type="match status" value="1"/>
</dbReference>
<name>A0AAD5Y370_9FUNG</name>
<dbReference type="PROSITE" id="PS00907">
    <property type="entry name" value="UROD_2"/>
    <property type="match status" value="1"/>
</dbReference>
<protein>
    <recommendedName>
        <fullName evidence="6 14">Uroporphyrinogen decarboxylase</fullName>
        <ecNumber evidence="5 14">4.1.1.37</ecNumber>
    </recommendedName>
</protein>
<comment type="function">
    <text evidence="11">Catalyzes the sequential decarboxylation of the four acetate side chains of uroporphyrinogen to form coproporphyrinogen and participates in the fifth step in the heme biosynthetic pathway. Isomer I or isomer III of uroporphyrinogen may serve as substrate, but only coproporphyrinogen III can ultimately be converted to heme. In vitro also decarboxylates pentacarboxylate porphyrinogen I.</text>
</comment>
<dbReference type="GO" id="GO:0005829">
    <property type="term" value="C:cytosol"/>
    <property type="evidence" value="ECO:0007669"/>
    <property type="project" value="UniProtKB-SubCell"/>
</dbReference>
<evidence type="ECO:0000256" key="4">
    <source>
        <dbReference type="ARBA" id="ARBA00011738"/>
    </source>
</evidence>
<evidence type="ECO:0000256" key="5">
    <source>
        <dbReference type="ARBA" id="ARBA00012288"/>
    </source>
</evidence>
<feature type="domain" description="Uroporphyrinogen decarboxylase (URO-D)" evidence="16">
    <location>
        <begin position="42"/>
        <end position="51"/>
    </location>
</feature>
<evidence type="ECO:0000256" key="6">
    <source>
        <dbReference type="ARBA" id="ARBA00014308"/>
    </source>
</evidence>
<gene>
    <name evidence="18" type="ORF">HK103_004890</name>
</gene>
<dbReference type="EMBL" id="JADGKB010000041">
    <property type="protein sequence ID" value="KAJ3257192.1"/>
    <property type="molecule type" value="Genomic_DNA"/>
</dbReference>
<evidence type="ECO:0000256" key="1">
    <source>
        <dbReference type="ARBA" id="ARBA00004514"/>
    </source>
</evidence>
<proteinExistence type="inferred from homology"/>
<dbReference type="Pfam" id="PF01208">
    <property type="entry name" value="URO-D"/>
    <property type="match status" value="1"/>
</dbReference>
<keyword evidence="7" id="KW-0963">Cytoplasm</keyword>
<dbReference type="CDD" id="cd00717">
    <property type="entry name" value="URO-D"/>
    <property type="match status" value="1"/>
</dbReference>
<evidence type="ECO:0000259" key="17">
    <source>
        <dbReference type="PROSITE" id="PS00907"/>
    </source>
</evidence>
<dbReference type="AlphaFoldDB" id="A0AAD5Y370"/>
<dbReference type="GO" id="GO:0006783">
    <property type="term" value="P:heme biosynthetic process"/>
    <property type="evidence" value="ECO:0007669"/>
    <property type="project" value="TreeGrafter"/>
</dbReference>
<keyword evidence="19" id="KW-1185">Reference proteome</keyword>
<evidence type="ECO:0000256" key="7">
    <source>
        <dbReference type="ARBA" id="ARBA00022490"/>
    </source>
</evidence>
<keyword evidence="8 14" id="KW-0210">Decarboxylase</keyword>
<keyword evidence="10 14" id="KW-0627">Porphyrin biosynthesis</keyword>
<evidence type="ECO:0000256" key="8">
    <source>
        <dbReference type="ARBA" id="ARBA00022793"/>
    </source>
</evidence>
<comment type="caution">
    <text evidence="18">The sequence shown here is derived from an EMBL/GenBank/DDBJ whole genome shotgun (WGS) entry which is preliminary data.</text>
</comment>
<evidence type="ECO:0000259" key="16">
    <source>
        <dbReference type="PROSITE" id="PS00906"/>
    </source>
</evidence>
<evidence type="ECO:0000256" key="14">
    <source>
        <dbReference type="RuleBase" id="RU000554"/>
    </source>
</evidence>
<dbReference type="Gene3D" id="3.20.20.210">
    <property type="match status" value="1"/>
</dbReference>
<evidence type="ECO:0000256" key="3">
    <source>
        <dbReference type="ARBA" id="ARBA00009935"/>
    </source>
</evidence>
<reference evidence="18" key="1">
    <citation type="submission" date="2020-05" db="EMBL/GenBank/DDBJ databases">
        <title>Phylogenomic resolution of chytrid fungi.</title>
        <authorList>
            <person name="Stajich J.E."/>
            <person name="Amses K."/>
            <person name="Simmons R."/>
            <person name="Seto K."/>
            <person name="Myers J."/>
            <person name="Bonds A."/>
            <person name="Quandt C.A."/>
            <person name="Barry K."/>
            <person name="Liu P."/>
            <person name="Grigoriev I."/>
            <person name="Longcore J.E."/>
            <person name="James T.Y."/>
        </authorList>
    </citation>
    <scope>NUCLEOTIDE SEQUENCE</scope>
    <source>
        <strain evidence="18">PLAUS21</strain>
    </source>
</reference>
<dbReference type="InterPro" id="IPR006361">
    <property type="entry name" value="Uroporphyrinogen_deCO2ase_HemE"/>
</dbReference>
<dbReference type="Proteomes" id="UP001210925">
    <property type="component" value="Unassembled WGS sequence"/>
</dbReference>
<dbReference type="InterPro" id="IPR038071">
    <property type="entry name" value="UROD/MetE-like_sf"/>
</dbReference>
<comment type="pathway">
    <text evidence="2 14">Porphyrin-containing compound metabolism; protoporphyrin-IX biosynthesis; coproporphyrinogen-III from 5-aminolevulinate: step 4/4.</text>
</comment>
<comment type="catalytic activity">
    <reaction evidence="12">
        <text>uroporphyrinogen I + 4 H(+) = coproporphyrinogen I + 4 CO2</text>
        <dbReference type="Rhea" id="RHEA:31239"/>
        <dbReference type="ChEBI" id="CHEBI:15378"/>
        <dbReference type="ChEBI" id="CHEBI:16526"/>
        <dbReference type="ChEBI" id="CHEBI:62626"/>
        <dbReference type="ChEBI" id="CHEBI:62631"/>
    </reaction>
    <physiologicalReaction direction="left-to-right" evidence="12">
        <dbReference type="Rhea" id="RHEA:31240"/>
    </physiologicalReaction>
</comment>
<keyword evidence="9 14" id="KW-0456">Lyase</keyword>
<evidence type="ECO:0000256" key="11">
    <source>
        <dbReference type="ARBA" id="ARBA00045708"/>
    </source>
</evidence>
<evidence type="ECO:0000313" key="19">
    <source>
        <dbReference type="Proteomes" id="UP001210925"/>
    </source>
</evidence>
<organism evidence="18 19">
    <name type="scientific">Boothiomyces macroporosus</name>
    <dbReference type="NCBI Taxonomy" id="261099"/>
    <lineage>
        <taxon>Eukaryota</taxon>
        <taxon>Fungi</taxon>
        <taxon>Fungi incertae sedis</taxon>
        <taxon>Chytridiomycota</taxon>
        <taxon>Chytridiomycota incertae sedis</taxon>
        <taxon>Chytridiomycetes</taxon>
        <taxon>Rhizophydiales</taxon>
        <taxon>Terramycetaceae</taxon>
        <taxon>Boothiomyces</taxon>
    </lineage>
</organism>
<evidence type="ECO:0000256" key="15">
    <source>
        <dbReference type="RuleBase" id="RU004169"/>
    </source>
</evidence>
<dbReference type="GO" id="GO:0004853">
    <property type="term" value="F:uroporphyrinogen decarboxylase activity"/>
    <property type="evidence" value="ECO:0007669"/>
    <property type="project" value="UniProtKB-EC"/>
</dbReference>
<comment type="subcellular location">
    <subcellularLocation>
        <location evidence="1">Cytoplasm</location>
        <location evidence="1">Cytosol</location>
    </subcellularLocation>
</comment>
<comment type="subunit">
    <text evidence="4">Homodimer.</text>
</comment>
<evidence type="ECO:0000256" key="9">
    <source>
        <dbReference type="ARBA" id="ARBA00023239"/>
    </source>
</evidence>
<evidence type="ECO:0000313" key="18">
    <source>
        <dbReference type="EMBL" id="KAJ3257192.1"/>
    </source>
</evidence>
<dbReference type="NCBIfam" id="TIGR01464">
    <property type="entry name" value="hemE"/>
    <property type="match status" value="1"/>
</dbReference>
<dbReference type="PROSITE" id="PS00906">
    <property type="entry name" value="UROD_1"/>
    <property type="match status" value="1"/>
</dbReference>
<feature type="domain" description="Uroporphyrinogen decarboxylase (URO-D)" evidence="17">
    <location>
        <begin position="164"/>
        <end position="180"/>
    </location>
</feature>
<evidence type="ECO:0000256" key="10">
    <source>
        <dbReference type="ARBA" id="ARBA00023244"/>
    </source>
</evidence>
<dbReference type="SUPFAM" id="SSF51726">
    <property type="entry name" value="UROD/MetE-like"/>
    <property type="match status" value="1"/>
</dbReference>
<accession>A0AAD5Y370</accession>
<dbReference type="InterPro" id="IPR000257">
    <property type="entry name" value="Uroporphyrinogen_deCOase"/>
</dbReference>
<dbReference type="FunFam" id="3.20.20.210:FF:000008">
    <property type="entry name" value="Uroporphyrinogen decarboxylase"/>
    <property type="match status" value="1"/>
</dbReference>
<evidence type="ECO:0000256" key="12">
    <source>
        <dbReference type="ARBA" id="ARBA00047341"/>
    </source>
</evidence>
<comment type="catalytic activity">
    <reaction evidence="13">
        <text>uroporphyrinogen III + 4 H(+) = coproporphyrinogen III + 4 CO2</text>
        <dbReference type="Rhea" id="RHEA:19865"/>
        <dbReference type="ChEBI" id="CHEBI:15378"/>
        <dbReference type="ChEBI" id="CHEBI:16526"/>
        <dbReference type="ChEBI" id="CHEBI:57308"/>
        <dbReference type="ChEBI" id="CHEBI:57309"/>
        <dbReference type="EC" id="4.1.1.37"/>
    </reaction>
    <physiologicalReaction direction="left-to-right" evidence="13">
        <dbReference type="Rhea" id="RHEA:19866"/>
    </physiologicalReaction>
</comment>
<dbReference type="EC" id="4.1.1.37" evidence="5 14"/>
<evidence type="ECO:0000256" key="13">
    <source>
        <dbReference type="ARBA" id="ARBA00048411"/>
    </source>
</evidence>
<comment type="similarity">
    <text evidence="3 15">Belongs to the uroporphyrinogen decarboxylase family.</text>
</comment>